<dbReference type="FunFam" id="3.40.250.10:FF:000021">
    <property type="entry name" value="M-phase inducer phosphatase cdc-25.2"/>
    <property type="match status" value="1"/>
</dbReference>
<dbReference type="InterPro" id="IPR000751">
    <property type="entry name" value="MPI_Phosphatase"/>
</dbReference>
<dbReference type="InterPro" id="IPR001763">
    <property type="entry name" value="Rhodanese-like_dom"/>
</dbReference>
<dbReference type="GO" id="GO:0005737">
    <property type="term" value="C:cytoplasm"/>
    <property type="evidence" value="ECO:0007669"/>
    <property type="project" value="TreeGrafter"/>
</dbReference>
<evidence type="ECO:0000313" key="13">
    <source>
        <dbReference type="EMBL" id="THZ38585.1"/>
    </source>
</evidence>
<sequence length="546" mass="61292">MSMIEFSSPLAAMHPPPCPPWGNRRDLPASRAMYQSQTVGSNSFNFKELSMKKTAPDYFTMRPARGSSPTASLAADLSSNFHIDQSPQIPTPRRSLFNQNLFLPRDRSEQLATPSLIEYDGLCTPPIPMSSPGDMMDISPLPHKQPCFVAHITLPSPSPEPTEHDDNDMLSCQEALSLPTPEKPTLMPLPERKKSAFLRPSLARSKGHSYSTTSVPQQEHKLPTFKFGGSGLSCTSSPSSECESSPSKSYMIPPSRRTSLCRNNGSPLGSQVRKSAAVRPPPRKQVRRSLSMFQHPDDVINGQQDDYSHINSSPSVSMDLDEPYKPKLPHFINEEEPDSLPRVKQDTLVSVLNGDYNSHYDKILIVDCRFEYEYNGGHINGAVNYNDKDQLTKDLFEHGGVTPNTLLILHCEYSELRAPRMAKFVRNRDRAVNDFQYPKLTFPEMYILEGGYSKFFASHRTKCFPQNYVEMHHKDHEQECEKGMGKLKQRAKLNRAQTYAFGQCHEDSPTSGNRMGSRSLSTIGIFDASPDNSPLSQNLVRRLASY</sequence>
<evidence type="ECO:0000256" key="10">
    <source>
        <dbReference type="RuleBase" id="RU368028"/>
    </source>
</evidence>
<feature type="domain" description="Rhodanese" evidence="12">
    <location>
        <begin position="359"/>
        <end position="464"/>
    </location>
</feature>
<evidence type="ECO:0000313" key="14">
    <source>
        <dbReference type="Proteomes" id="UP000310121"/>
    </source>
</evidence>
<keyword evidence="3 10" id="KW-0132">Cell division</keyword>
<dbReference type="SMART" id="SM00450">
    <property type="entry name" value="RHOD"/>
    <property type="match status" value="1"/>
</dbReference>
<comment type="caution">
    <text evidence="13">The sequence shown here is derived from an EMBL/GenBank/DDBJ whole genome shotgun (WGS) entry which is preliminary data.</text>
</comment>
<dbReference type="EMBL" id="QZBN01000661">
    <property type="protein sequence ID" value="THZ38585.1"/>
    <property type="molecule type" value="Genomic_DNA"/>
</dbReference>
<evidence type="ECO:0000256" key="1">
    <source>
        <dbReference type="ARBA" id="ARBA00011065"/>
    </source>
</evidence>
<keyword evidence="4 10" id="KW-0498">Mitosis</keyword>
<evidence type="ECO:0000256" key="7">
    <source>
        <dbReference type="ARBA" id="ARBA00023306"/>
    </source>
</evidence>
<reference evidence="13 14" key="1">
    <citation type="submission" date="2018-10" db="EMBL/GenBank/DDBJ databases">
        <title>Fifty Aureobasidium pullulans genomes reveal a recombining polyextremotolerant generalist.</title>
        <authorList>
            <person name="Gostincar C."/>
            <person name="Turk M."/>
            <person name="Zajc J."/>
            <person name="Gunde-Cimerman N."/>
        </authorList>
    </citation>
    <scope>NUCLEOTIDE SEQUENCE [LARGE SCALE GENOMIC DNA]</scope>
    <source>
        <strain evidence="13 14">EXF-3844</strain>
    </source>
</reference>
<evidence type="ECO:0000256" key="4">
    <source>
        <dbReference type="ARBA" id="ARBA00022776"/>
    </source>
</evidence>
<evidence type="ECO:0000256" key="6">
    <source>
        <dbReference type="ARBA" id="ARBA00022912"/>
    </source>
</evidence>
<dbReference type="CDD" id="cd01530">
    <property type="entry name" value="Cdc25"/>
    <property type="match status" value="1"/>
</dbReference>
<dbReference type="GO" id="GO:0004725">
    <property type="term" value="F:protein tyrosine phosphatase activity"/>
    <property type="evidence" value="ECO:0007669"/>
    <property type="project" value="UniProtKB-UniRule"/>
</dbReference>
<proteinExistence type="inferred from homology"/>
<feature type="region of interest" description="Disordered" evidence="11">
    <location>
        <begin position="236"/>
        <end position="285"/>
    </location>
</feature>
<dbReference type="PRINTS" id="PR00716">
    <property type="entry name" value="MPIPHPHTASE"/>
</dbReference>
<dbReference type="GO" id="GO:0110032">
    <property type="term" value="P:positive regulation of G2/MI transition of meiotic cell cycle"/>
    <property type="evidence" value="ECO:0007669"/>
    <property type="project" value="TreeGrafter"/>
</dbReference>
<dbReference type="Pfam" id="PF00581">
    <property type="entry name" value="Rhodanese"/>
    <property type="match status" value="1"/>
</dbReference>
<organism evidence="13 14">
    <name type="scientific">Aureobasidium pullulans</name>
    <name type="common">Black yeast</name>
    <name type="synonym">Pullularia pullulans</name>
    <dbReference type="NCBI Taxonomy" id="5580"/>
    <lineage>
        <taxon>Eukaryota</taxon>
        <taxon>Fungi</taxon>
        <taxon>Dikarya</taxon>
        <taxon>Ascomycota</taxon>
        <taxon>Pezizomycotina</taxon>
        <taxon>Dothideomycetes</taxon>
        <taxon>Dothideomycetidae</taxon>
        <taxon>Dothideales</taxon>
        <taxon>Saccotheciaceae</taxon>
        <taxon>Aureobasidium</taxon>
    </lineage>
</organism>
<dbReference type="PROSITE" id="PS50206">
    <property type="entry name" value="RHODANESE_3"/>
    <property type="match status" value="1"/>
</dbReference>
<comment type="similarity">
    <text evidence="1 10">Belongs to the MPI phosphatase family.</text>
</comment>
<feature type="compositionally biased region" description="Polar residues" evidence="11">
    <location>
        <begin position="256"/>
        <end position="273"/>
    </location>
</feature>
<keyword evidence="6 10" id="KW-0904">Protein phosphatase</keyword>
<protein>
    <recommendedName>
        <fullName evidence="9 10">M-phase inducer phosphatase</fullName>
        <ecNumber evidence="2 10">3.1.3.48</ecNumber>
    </recommendedName>
</protein>
<keyword evidence="5 10" id="KW-0378">Hydrolase</keyword>
<dbReference type="InterPro" id="IPR036873">
    <property type="entry name" value="Rhodanese-like_dom_sf"/>
</dbReference>
<evidence type="ECO:0000256" key="3">
    <source>
        <dbReference type="ARBA" id="ARBA00022618"/>
    </source>
</evidence>
<evidence type="ECO:0000256" key="9">
    <source>
        <dbReference type="ARBA" id="ARBA00067190"/>
    </source>
</evidence>
<evidence type="ECO:0000259" key="12">
    <source>
        <dbReference type="PROSITE" id="PS50206"/>
    </source>
</evidence>
<dbReference type="Gene3D" id="3.40.250.10">
    <property type="entry name" value="Rhodanese-like domain"/>
    <property type="match status" value="1"/>
</dbReference>
<dbReference type="SUPFAM" id="SSF52821">
    <property type="entry name" value="Rhodanese/Cell cycle control phosphatase"/>
    <property type="match status" value="1"/>
</dbReference>
<dbReference type="Proteomes" id="UP000310121">
    <property type="component" value="Unassembled WGS sequence"/>
</dbReference>
<evidence type="ECO:0000256" key="2">
    <source>
        <dbReference type="ARBA" id="ARBA00013064"/>
    </source>
</evidence>
<dbReference type="AlphaFoldDB" id="A0A4S9UKZ2"/>
<dbReference type="GO" id="GO:0010971">
    <property type="term" value="P:positive regulation of G2/M transition of mitotic cell cycle"/>
    <property type="evidence" value="ECO:0007669"/>
    <property type="project" value="TreeGrafter"/>
</dbReference>
<gene>
    <name evidence="13" type="ORF">D6C90_06365</name>
</gene>
<dbReference type="GO" id="GO:0051301">
    <property type="term" value="P:cell division"/>
    <property type="evidence" value="ECO:0007669"/>
    <property type="project" value="UniProtKB-UniRule"/>
</dbReference>
<dbReference type="PANTHER" id="PTHR10828:SF17">
    <property type="entry name" value="PROTEIN-TYROSINE-PHOSPHATASE"/>
    <property type="match status" value="1"/>
</dbReference>
<evidence type="ECO:0000256" key="8">
    <source>
        <dbReference type="ARBA" id="ARBA00051722"/>
    </source>
</evidence>
<keyword evidence="7 10" id="KW-0131">Cell cycle</keyword>
<comment type="catalytic activity">
    <reaction evidence="8 10">
        <text>O-phospho-L-tyrosyl-[protein] + H2O = L-tyrosyl-[protein] + phosphate</text>
        <dbReference type="Rhea" id="RHEA:10684"/>
        <dbReference type="Rhea" id="RHEA-COMP:10136"/>
        <dbReference type="Rhea" id="RHEA-COMP:20101"/>
        <dbReference type="ChEBI" id="CHEBI:15377"/>
        <dbReference type="ChEBI" id="CHEBI:43474"/>
        <dbReference type="ChEBI" id="CHEBI:46858"/>
        <dbReference type="ChEBI" id="CHEBI:61978"/>
        <dbReference type="EC" id="3.1.3.48"/>
    </reaction>
</comment>
<dbReference type="GO" id="GO:0000086">
    <property type="term" value="P:G2/M transition of mitotic cell cycle"/>
    <property type="evidence" value="ECO:0007669"/>
    <property type="project" value="TreeGrafter"/>
</dbReference>
<accession>A0A4S9UKZ2</accession>
<name>A0A4S9UKZ2_AURPU</name>
<feature type="compositionally biased region" description="Low complexity" evidence="11">
    <location>
        <begin position="236"/>
        <end position="249"/>
    </location>
</feature>
<dbReference type="GO" id="GO:0005634">
    <property type="term" value="C:nucleus"/>
    <property type="evidence" value="ECO:0007669"/>
    <property type="project" value="TreeGrafter"/>
</dbReference>
<comment type="function">
    <text evidence="10">Tyrosine protein phosphatase which functions as a dosage-dependent inducer of mitotic progression.</text>
</comment>
<dbReference type="EC" id="3.1.3.48" evidence="2 10"/>
<dbReference type="PANTHER" id="PTHR10828">
    <property type="entry name" value="M-PHASE INDUCER PHOSPHATASE DUAL SPECIFICITY PHOSPHATASE CDC25"/>
    <property type="match status" value="1"/>
</dbReference>
<evidence type="ECO:0000256" key="11">
    <source>
        <dbReference type="SAM" id="MobiDB-lite"/>
    </source>
</evidence>
<evidence type="ECO:0000256" key="5">
    <source>
        <dbReference type="ARBA" id="ARBA00022801"/>
    </source>
</evidence>